<dbReference type="InterPro" id="IPR003029">
    <property type="entry name" value="S1_domain"/>
</dbReference>
<dbReference type="PANTHER" id="PTHR10724">
    <property type="entry name" value="30S RIBOSOMAL PROTEIN S1"/>
    <property type="match status" value="1"/>
</dbReference>
<dbReference type="SUPFAM" id="SSF50249">
    <property type="entry name" value="Nucleic acid-binding proteins"/>
    <property type="match status" value="6"/>
</dbReference>
<dbReference type="GO" id="GO:0022627">
    <property type="term" value="C:cytosolic small ribosomal subunit"/>
    <property type="evidence" value="ECO:0007669"/>
    <property type="project" value="TreeGrafter"/>
</dbReference>
<name>G3A5U5_9RALS</name>
<evidence type="ECO:0000256" key="3">
    <source>
        <dbReference type="ARBA" id="ARBA00022884"/>
    </source>
</evidence>
<dbReference type="CDD" id="cd05689">
    <property type="entry name" value="S1_RPS1_repeat_ec4"/>
    <property type="match status" value="1"/>
</dbReference>
<keyword evidence="2" id="KW-0677">Repeat</keyword>
<evidence type="ECO:0000259" key="7">
    <source>
        <dbReference type="PROSITE" id="PS50126"/>
    </source>
</evidence>
<dbReference type="CDD" id="cd05687">
    <property type="entry name" value="S1_RPS1_repeat_ec1_hs1"/>
    <property type="match status" value="1"/>
</dbReference>
<dbReference type="PIRSF" id="PIRSF002111">
    <property type="entry name" value="RpsA"/>
    <property type="match status" value="1"/>
</dbReference>
<accession>G3A5U5</accession>
<dbReference type="NCBIfam" id="TIGR00717">
    <property type="entry name" value="rpsA"/>
    <property type="match status" value="1"/>
</dbReference>
<dbReference type="GO" id="GO:0003735">
    <property type="term" value="F:structural constituent of ribosome"/>
    <property type="evidence" value="ECO:0007669"/>
    <property type="project" value="InterPro"/>
</dbReference>
<evidence type="ECO:0000256" key="1">
    <source>
        <dbReference type="ARBA" id="ARBA00006767"/>
    </source>
</evidence>
<dbReference type="PANTHER" id="PTHR10724:SF7">
    <property type="entry name" value="SMALL RIBOSOMAL SUBUNIT PROTEIN BS1C"/>
    <property type="match status" value="1"/>
</dbReference>
<keyword evidence="3 6" id="KW-0694">RNA-binding</keyword>
<feature type="domain" description="S1 motif" evidence="7">
    <location>
        <begin position="454"/>
        <end position="523"/>
    </location>
</feature>
<dbReference type="FunFam" id="2.40.50.140:FF:000011">
    <property type="entry name" value="30S ribosomal protein S1"/>
    <property type="match status" value="1"/>
</dbReference>
<keyword evidence="4 6" id="KW-0689">Ribosomal protein</keyword>
<feature type="domain" description="S1 motif" evidence="7">
    <location>
        <begin position="24"/>
        <end position="90"/>
    </location>
</feature>
<dbReference type="RefSeq" id="WP_197332756.1">
    <property type="nucleotide sequence ID" value="NZ_CP115944.1"/>
</dbReference>
<dbReference type="NCBIfam" id="NF004954">
    <property type="entry name" value="PRK06299.1-4"/>
    <property type="match status" value="1"/>
</dbReference>
<dbReference type="Pfam" id="PF00575">
    <property type="entry name" value="S1"/>
    <property type="match status" value="6"/>
</dbReference>
<dbReference type="Gene3D" id="2.40.50.140">
    <property type="entry name" value="Nucleic acid-binding proteins"/>
    <property type="match status" value="6"/>
</dbReference>
<dbReference type="SMART" id="SM00316">
    <property type="entry name" value="S1"/>
    <property type="match status" value="6"/>
</dbReference>
<evidence type="ECO:0000256" key="5">
    <source>
        <dbReference type="ARBA" id="ARBA00023274"/>
    </source>
</evidence>
<dbReference type="CDD" id="cd04465">
    <property type="entry name" value="S1_RPS1_repeat_ec2_hs2"/>
    <property type="match status" value="1"/>
</dbReference>
<evidence type="ECO:0000256" key="4">
    <source>
        <dbReference type="ARBA" id="ARBA00022980"/>
    </source>
</evidence>
<dbReference type="EMBL" id="FR854089">
    <property type="protein sequence ID" value="CCA85823.1"/>
    <property type="molecule type" value="Genomic_DNA"/>
</dbReference>
<dbReference type="PRINTS" id="PR00681">
    <property type="entry name" value="RIBOSOMALS1"/>
</dbReference>
<feature type="domain" description="S1 motif" evidence="7">
    <location>
        <begin position="367"/>
        <end position="437"/>
    </location>
</feature>
<dbReference type="CDD" id="cd05688">
    <property type="entry name" value="S1_RPS1_repeat_ec3"/>
    <property type="match status" value="1"/>
</dbReference>
<proteinExistence type="inferred from homology"/>
<dbReference type="InterPro" id="IPR000110">
    <property type="entry name" value="Ribosomal_bS1"/>
</dbReference>
<dbReference type="NCBIfam" id="NF004952">
    <property type="entry name" value="PRK06299.1-2"/>
    <property type="match status" value="1"/>
</dbReference>
<reference evidence="8" key="1">
    <citation type="journal article" date="2011" name="PLoS ONE">
        <title>Ralstonia syzygii, the Blood Disease Bacterium and some Asian R. solanacearum strains form a single genomic species despite divergent lifestyles.</title>
        <authorList>
            <person name="Remenant B."/>
            <person name="de Cambiaire J.C."/>
            <person name="Cellier G."/>
            <person name="Jacobs J.M."/>
            <person name="Mangenot S."/>
            <person name="Barbe V."/>
            <person name="Lajus A."/>
            <person name="Vallenet D."/>
            <person name="Medigue C."/>
            <person name="Fegan M."/>
            <person name="Allen C."/>
            <person name="Prior P."/>
        </authorList>
    </citation>
    <scope>NUCLEOTIDE SEQUENCE</scope>
    <source>
        <strain evidence="8">R24</strain>
    </source>
</reference>
<keyword evidence="5 6" id="KW-0687">Ribonucleoprotein</keyword>
<dbReference type="AlphaFoldDB" id="G3A5U5"/>
<sequence length="562" mass="61577">MSQTNESFAALFEESISRSNMKAGEVISAEVVRIDHNFVVVNAGLKSEAFVPVEEFLNDQGELEVQVGDYVSVAIDALENGYGDTILSRDKAKRLASWLNLEKALESGEIISGTVTGKVKGGLTVMVNGIRAFLPGSLVDVRPIKDTTPYEGKTLEFKVIKLDRKRNNVVLSRRAVVEATLGEERQKLMETLKEGAIVNGIVKNITDYGAFVDLGGIDGLLHITDLAWRRVRHPSEVLSVGQEITAKILKFDQEKNRVSLGVKQLGEDPWVGISRRYPQGTRLFGKVTNLTDYGAFVEIEAGIEGLVHVSEMDWTNKNVAPSKVVQLGDEVEVMVLDIDEDKRRISLGMKQCKANPWDDFARNHKKGDKLSGQIKSITDFGVFIGLPGGIDGLVHLSDLSWQDTGEEAVRKYKKGDEVEAVVLAIDVDKERISLGIKQLSGDPFNNFISTNDKGSIVSVTIKAVDPKGAVVQLADDVEGYLRASEISSDRVEDARNVLKEGETMTAMIVNIDRKSRNINVSIKAKDSADQQEAMQKFSQDTGTAGTTNLGALLKAKLNETNQ</sequence>
<evidence type="ECO:0000313" key="8">
    <source>
        <dbReference type="EMBL" id="CCA85823.1"/>
    </source>
</evidence>
<dbReference type="FunFam" id="2.40.50.140:FF:000016">
    <property type="entry name" value="30S ribosomal protein S1"/>
    <property type="match status" value="1"/>
</dbReference>
<dbReference type="GO" id="GO:0006412">
    <property type="term" value="P:translation"/>
    <property type="evidence" value="ECO:0007669"/>
    <property type="project" value="InterPro"/>
</dbReference>
<reference evidence="8" key="2">
    <citation type="submission" date="2011-04" db="EMBL/GenBank/DDBJ databases">
        <authorList>
            <person name="Genoscope - CEA"/>
        </authorList>
    </citation>
    <scope>NUCLEOTIDE SEQUENCE</scope>
    <source>
        <strain evidence="8">R24</strain>
    </source>
</reference>
<dbReference type="InterPro" id="IPR050437">
    <property type="entry name" value="Ribos_protein_bS1-like"/>
</dbReference>
<dbReference type="FunFam" id="2.40.50.140:FF:000018">
    <property type="entry name" value="30S ribosomal protein S1"/>
    <property type="match status" value="1"/>
</dbReference>
<feature type="domain" description="S1 motif" evidence="7">
    <location>
        <begin position="108"/>
        <end position="174"/>
    </location>
</feature>
<protein>
    <recommendedName>
        <fullName evidence="6">30S ribosomal protein S1</fullName>
    </recommendedName>
</protein>
<comment type="function">
    <text evidence="6">Binds mRNA; thus facilitating recognition of the initiation point. It is needed to translate mRNA with a short Shine-Dalgarno (SD) purine-rich sequence.</text>
</comment>
<dbReference type="GO" id="GO:0003729">
    <property type="term" value="F:mRNA binding"/>
    <property type="evidence" value="ECO:0007669"/>
    <property type="project" value="TreeGrafter"/>
</dbReference>
<dbReference type="CDD" id="cd05691">
    <property type="entry name" value="S1_RPS1_repeat_ec6"/>
    <property type="match status" value="1"/>
</dbReference>
<dbReference type="FunFam" id="2.40.50.140:FF:000021">
    <property type="entry name" value="30S ribosomal protein S1"/>
    <property type="match status" value="1"/>
</dbReference>
<evidence type="ECO:0000256" key="6">
    <source>
        <dbReference type="PIRNR" id="PIRNR002111"/>
    </source>
</evidence>
<feature type="domain" description="S1 motif" evidence="7">
    <location>
        <begin position="280"/>
        <end position="350"/>
    </location>
</feature>
<feature type="domain" description="S1 motif" evidence="7">
    <location>
        <begin position="195"/>
        <end position="263"/>
    </location>
</feature>
<evidence type="ECO:0000256" key="2">
    <source>
        <dbReference type="ARBA" id="ARBA00022737"/>
    </source>
</evidence>
<organism evidence="8">
    <name type="scientific">Ralstonia syzygii R24</name>
    <dbReference type="NCBI Taxonomy" id="907261"/>
    <lineage>
        <taxon>Bacteria</taxon>
        <taxon>Pseudomonadati</taxon>
        <taxon>Pseudomonadota</taxon>
        <taxon>Betaproteobacteria</taxon>
        <taxon>Burkholderiales</taxon>
        <taxon>Burkholderiaceae</taxon>
        <taxon>Ralstonia</taxon>
        <taxon>Ralstonia solanacearum species complex</taxon>
    </lineage>
</organism>
<dbReference type="InterPro" id="IPR035104">
    <property type="entry name" value="Ribosomal_protein_S1-like"/>
</dbReference>
<dbReference type="PROSITE" id="PS50126">
    <property type="entry name" value="S1"/>
    <property type="match status" value="6"/>
</dbReference>
<gene>
    <name evidence="8" type="primary">rpsA</name>
    <name evidence="8" type="ORF">RALSY_40016</name>
</gene>
<comment type="similarity">
    <text evidence="1 6">Belongs to the bacterial ribosomal protein bS1 family.</text>
</comment>
<dbReference type="InterPro" id="IPR012340">
    <property type="entry name" value="NA-bd_OB-fold"/>
</dbReference>